<proteinExistence type="predicted"/>
<comment type="subcellular location">
    <subcellularLocation>
        <location evidence="1">Membrane</location>
        <topology evidence="1">Multi-pass membrane protein</topology>
    </subcellularLocation>
</comment>
<dbReference type="EMBL" id="CASHTH010002256">
    <property type="protein sequence ID" value="CAI8027050.1"/>
    <property type="molecule type" value="Genomic_DNA"/>
</dbReference>
<dbReference type="GO" id="GO:0007189">
    <property type="term" value="P:adenylate cyclase-activating G protein-coupled receptor signaling pathway"/>
    <property type="evidence" value="ECO:0007669"/>
    <property type="project" value="TreeGrafter"/>
</dbReference>
<feature type="transmembrane region" description="Helical" evidence="6">
    <location>
        <begin position="115"/>
        <end position="137"/>
    </location>
</feature>
<keyword evidence="8" id="KW-1185">Reference proteome</keyword>
<dbReference type="Proteomes" id="UP001174909">
    <property type="component" value="Unassembled WGS sequence"/>
</dbReference>
<evidence type="ECO:0000313" key="8">
    <source>
        <dbReference type="Proteomes" id="UP001174909"/>
    </source>
</evidence>
<organism evidence="7 8">
    <name type="scientific">Geodia barretti</name>
    <name type="common">Barrett's horny sponge</name>
    <dbReference type="NCBI Taxonomy" id="519541"/>
    <lineage>
        <taxon>Eukaryota</taxon>
        <taxon>Metazoa</taxon>
        <taxon>Porifera</taxon>
        <taxon>Demospongiae</taxon>
        <taxon>Heteroscleromorpha</taxon>
        <taxon>Tetractinellida</taxon>
        <taxon>Astrophorina</taxon>
        <taxon>Geodiidae</taxon>
        <taxon>Geodia</taxon>
    </lineage>
</organism>
<feature type="transmembrane region" description="Helical" evidence="6">
    <location>
        <begin position="78"/>
        <end position="103"/>
    </location>
</feature>
<evidence type="ECO:0000256" key="1">
    <source>
        <dbReference type="ARBA" id="ARBA00004141"/>
    </source>
</evidence>
<feature type="transmembrane region" description="Helical" evidence="6">
    <location>
        <begin position="229"/>
        <end position="249"/>
    </location>
</feature>
<feature type="transmembrane region" description="Helical" evidence="6">
    <location>
        <begin position="158"/>
        <end position="181"/>
    </location>
</feature>
<evidence type="ECO:0000256" key="5">
    <source>
        <dbReference type="SAM" id="MobiDB-lite"/>
    </source>
</evidence>
<feature type="compositionally biased region" description="Acidic residues" evidence="5">
    <location>
        <begin position="451"/>
        <end position="478"/>
    </location>
</feature>
<gene>
    <name evidence="7" type="ORF">GBAR_LOCUS15487</name>
</gene>
<feature type="region of interest" description="Disordered" evidence="5">
    <location>
        <begin position="448"/>
        <end position="478"/>
    </location>
</feature>
<keyword evidence="3 6" id="KW-1133">Transmembrane helix</keyword>
<reference evidence="7" key="1">
    <citation type="submission" date="2023-03" db="EMBL/GenBank/DDBJ databases">
        <authorList>
            <person name="Steffen K."/>
            <person name="Cardenas P."/>
        </authorList>
    </citation>
    <scope>NUCLEOTIDE SEQUENCE</scope>
</reference>
<accession>A0AA35SBH8</accession>
<keyword evidence="2 6" id="KW-0812">Transmembrane</keyword>
<dbReference type="PANTHER" id="PTHR23112">
    <property type="entry name" value="G PROTEIN-COUPLED RECEPTOR 157-RELATED"/>
    <property type="match status" value="1"/>
</dbReference>
<dbReference type="PANTHER" id="PTHR23112:SF0">
    <property type="entry name" value="TRANSMEMBRANE PROTEIN 116"/>
    <property type="match status" value="1"/>
</dbReference>
<evidence type="ECO:0000256" key="4">
    <source>
        <dbReference type="ARBA" id="ARBA00023136"/>
    </source>
</evidence>
<dbReference type="GO" id="GO:0004930">
    <property type="term" value="F:G protein-coupled receptor activity"/>
    <property type="evidence" value="ECO:0007669"/>
    <property type="project" value="TreeGrafter"/>
</dbReference>
<feature type="transmembrane region" description="Helical" evidence="6">
    <location>
        <begin position="292"/>
        <end position="315"/>
    </location>
</feature>
<protein>
    <submittedName>
        <fullName evidence="7">Uncharacterized protein</fullName>
    </submittedName>
</protein>
<sequence>MNAAYALLSHDEYTHTRRKYLRVRGWRIVIAGDCAIVEAVPVGSGDSRMDHIYTDTAEDEVCRPYCHMDEKEEGEFNVVAVVRLITAFPSFAGALSIVCSAVYRKTLCNPKVHPIFVLSIVDTLLSILWITGALVWLKGDGLSAYQNFRVGCFTINCMTVILQCIAMNVTLIYALLAYSSIKQRDFSGFYMVQQRPGSVHVWPPVCSFTAYSIAWCVSTQVLPPNYENLCRTLPIILIMIPFGVISQYYKIVDQANNCSCWCLPFYGNVLPHPQIGHQNVKDNYRFHLHRFIMSYSVILILNFTVVFCCMAVIYFKVFRRIKHMSTQQENNNNATLYGATQAMILAGQKDAKKRVFIFFTIYIISGVMTFVFGLFMIVTLVRMYNGNTLDPKKDLKITYTFLLLEAIFVPSQGFMNAVAYGWTRGDFLSVMSTTRHNRLKSGSIAASYEATEGEQEAKEEEEEVETDDEEKKEDWEGGEEFCRGNSILFSSSRALDSMTGGRNIAPF</sequence>
<dbReference type="AlphaFoldDB" id="A0AA35SBH8"/>
<evidence type="ECO:0000256" key="3">
    <source>
        <dbReference type="ARBA" id="ARBA00022989"/>
    </source>
</evidence>
<evidence type="ECO:0000256" key="2">
    <source>
        <dbReference type="ARBA" id="ARBA00022692"/>
    </source>
</evidence>
<feature type="transmembrane region" description="Helical" evidence="6">
    <location>
        <begin position="401"/>
        <end position="422"/>
    </location>
</feature>
<feature type="transmembrane region" description="Helical" evidence="6">
    <location>
        <begin position="355"/>
        <end position="381"/>
    </location>
</feature>
<dbReference type="GO" id="GO:0005886">
    <property type="term" value="C:plasma membrane"/>
    <property type="evidence" value="ECO:0007669"/>
    <property type="project" value="TreeGrafter"/>
</dbReference>
<name>A0AA35SBH8_GEOBA</name>
<evidence type="ECO:0000256" key="6">
    <source>
        <dbReference type="SAM" id="Phobius"/>
    </source>
</evidence>
<keyword evidence="4 6" id="KW-0472">Membrane</keyword>
<dbReference type="Gene3D" id="1.20.1070.10">
    <property type="entry name" value="Rhodopsin 7-helix transmembrane proteins"/>
    <property type="match status" value="1"/>
</dbReference>
<comment type="caution">
    <text evidence="7">The sequence shown here is derived from an EMBL/GenBank/DDBJ whole genome shotgun (WGS) entry which is preliminary data.</text>
</comment>
<evidence type="ECO:0000313" key="7">
    <source>
        <dbReference type="EMBL" id="CAI8027050.1"/>
    </source>
</evidence>